<feature type="domain" description="Zinc finger CHCC-type" evidence="2">
    <location>
        <begin position="130"/>
        <end position="165"/>
    </location>
</feature>
<evidence type="ECO:0000256" key="1">
    <source>
        <dbReference type="SAM" id="MobiDB-lite"/>
    </source>
</evidence>
<reference evidence="3" key="1">
    <citation type="journal article" date="2020" name="Stud. Mycol.">
        <title>101 Dothideomycetes genomes: a test case for predicting lifestyles and emergence of pathogens.</title>
        <authorList>
            <person name="Haridas S."/>
            <person name="Albert R."/>
            <person name="Binder M."/>
            <person name="Bloem J."/>
            <person name="Labutti K."/>
            <person name="Salamov A."/>
            <person name="Andreopoulos B."/>
            <person name="Baker S."/>
            <person name="Barry K."/>
            <person name="Bills G."/>
            <person name="Bluhm B."/>
            <person name="Cannon C."/>
            <person name="Castanera R."/>
            <person name="Culley D."/>
            <person name="Daum C."/>
            <person name="Ezra D."/>
            <person name="Gonzalez J."/>
            <person name="Henrissat B."/>
            <person name="Kuo A."/>
            <person name="Liang C."/>
            <person name="Lipzen A."/>
            <person name="Lutzoni F."/>
            <person name="Magnuson J."/>
            <person name="Mondo S."/>
            <person name="Nolan M."/>
            <person name="Ohm R."/>
            <person name="Pangilinan J."/>
            <person name="Park H.-J."/>
            <person name="Ramirez L."/>
            <person name="Alfaro M."/>
            <person name="Sun H."/>
            <person name="Tritt A."/>
            <person name="Yoshinaga Y."/>
            <person name="Zwiers L.-H."/>
            <person name="Turgeon B."/>
            <person name="Goodwin S."/>
            <person name="Spatafora J."/>
            <person name="Crous P."/>
            <person name="Grigoriev I."/>
        </authorList>
    </citation>
    <scope>NUCLEOTIDE SEQUENCE</scope>
    <source>
        <strain evidence="3">CBS 113389</strain>
    </source>
</reference>
<feature type="compositionally biased region" description="Polar residues" evidence="1">
    <location>
        <begin position="177"/>
        <end position="191"/>
    </location>
</feature>
<evidence type="ECO:0000259" key="2">
    <source>
        <dbReference type="Pfam" id="PF10276"/>
    </source>
</evidence>
<accession>A0A6A6PTN4</accession>
<dbReference type="PANTHER" id="PTHR13156:SF0">
    <property type="entry name" value="NADH DEHYDROGENASE [UBIQUINONE] IRON-SULFUR PROTEIN 6, MITOCHONDRIAL"/>
    <property type="match status" value="1"/>
</dbReference>
<dbReference type="PANTHER" id="PTHR13156">
    <property type="entry name" value="NADH-UBIQUINONE OXIDOREDUCTASE 13 KD-A SUBUNIT"/>
    <property type="match status" value="1"/>
</dbReference>
<sequence>MLPQRVSRLLPALRHSPRRLYSTTTDNPVPANNPKPAVSENAFAVSKTNATPSSSTGAHGRALVENPEEGEEMRQMQAPNREGTWSRSQQPRAKAMVGPRFESMIMRDQPQPLSAMELIHQQPVRWTKERRVSCDGGGGPLGHPRIFINVDKPQICWCTYCGVPFAHEHHRKHLESLPSTSYPLEPTNQPAQLPRYDPGNAKTGSTEAYQTPTGTPYEQR</sequence>
<gene>
    <name evidence="3" type="ORF">BDY17DRAFT_297465</name>
</gene>
<dbReference type="Proteomes" id="UP000799767">
    <property type="component" value="Unassembled WGS sequence"/>
</dbReference>
<evidence type="ECO:0000313" key="3">
    <source>
        <dbReference type="EMBL" id="KAF2483468.1"/>
    </source>
</evidence>
<dbReference type="RefSeq" id="XP_033590038.1">
    <property type="nucleotide sequence ID" value="XM_033733604.1"/>
</dbReference>
<dbReference type="FunFam" id="2.60.260.40:FF:000003">
    <property type="entry name" value="NADH dehydrogenase [ubiquinone] iron-sulfur protein 6, mitochondrial"/>
    <property type="match status" value="1"/>
</dbReference>
<dbReference type="EMBL" id="MU001635">
    <property type="protein sequence ID" value="KAF2483468.1"/>
    <property type="molecule type" value="Genomic_DNA"/>
</dbReference>
<organism evidence="3 4">
    <name type="scientific">Neohortaea acidophila</name>
    <dbReference type="NCBI Taxonomy" id="245834"/>
    <lineage>
        <taxon>Eukaryota</taxon>
        <taxon>Fungi</taxon>
        <taxon>Dikarya</taxon>
        <taxon>Ascomycota</taxon>
        <taxon>Pezizomycotina</taxon>
        <taxon>Dothideomycetes</taxon>
        <taxon>Dothideomycetidae</taxon>
        <taxon>Mycosphaerellales</taxon>
        <taxon>Teratosphaeriaceae</taxon>
        <taxon>Neohortaea</taxon>
    </lineage>
</organism>
<dbReference type="GeneID" id="54474606"/>
<dbReference type="AlphaFoldDB" id="A0A6A6PTN4"/>
<feature type="compositionally biased region" description="Polar residues" evidence="1">
    <location>
        <begin position="46"/>
        <end position="57"/>
    </location>
</feature>
<evidence type="ECO:0000313" key="4">
    <source>
        <dbReference type="Proteomes" id="UP000799767"/>
    </source>
</evidence>
<feature type="compositionally biased region" description="Low complexity" evidence="1">
    <location>
        <begin position="27"/>
        <end position="38"/>
    </location>
</feature>
<feature type="region of interest" description="Disordered" evidence="1">
    <location>
        <begin position="177"/>
        <end position="220"/>
    </location>
</feature>
<keyword evidence="4" id="KW-1185">Reference proteome</keyword>
<feature type="compositionally biased region" description="Polar residues" evidence="1">
    <location>
        <begin position="202"/>
        <end position="220"/>
    </location>
</feature>
<proteinExistence type="predicted"/>
<dbReference type="Gene3D" id="2.60.260.40">
    <property type="entry name" value="q5lls5 like domains"/>
    <property type="match status" value="1"/>
</dbReference>
<dbReference type="GO" id="GO:0005739">
    <property type="term" value="C:mitochondrion"/>
    <property type="evidence" value="ECO:0007669"/>
    <property type="project" value="GOC"/>
</dbReference>
<dbReference type="InterPro" id="IPR019401">
    <property type="entry name" value="Znf_CHCC"/>
</dbReference>
<dbReference type="OrthoDB" id="307899at2759"/>
<protein>
    <recommendedName>
        <fullName evidence="2">Zinc finger CHCC-type domain-containing protein</fullName>
    </recommendedName>
</protein>
<dbReference type="Pfam" id="PF10276">
    <property type="entry name" value="zf-CHCC"/>
    <property type="match status" value="1"/>
</dbReference>
<name>A0A6A6PTN4_9PEZI</name>
<feature type="region of interest" description="Disordered" evidence="1">
    <location>
        <begin position="1"/>
        <end position="93"/>
    </location>
</feature>
<dbReference type="GO" id="GO:0006120">
    <property type="term" value="P:mitochondrial electron transport, NADH to ubiquinone"/>
    <property type="evidence" value="ECO:0007669"/>
    <property type="project" value="TreeGrafter"/>
</dbReference>